<organism evidence="2 3">
    <name type="scientific">Caballeronia glathei</name>
    <dbReference type="NCBI Taxonomy" id="60547"/>
    <lineage>
        <taxon>Bacteria</taxon>
        <taxon>Pseudomonadati</taxon>
        <taxon>Pseudomonadota</taxon>
        <taxon>Betaproteobacteria</taxon>
        <taxon>Burkholderiales</taxon>
        <taxon>Burkholderiaceae</taxon>
        <taxon>Caballeronia</taxon>
    </lineage>
</organism>
<evidence type="ECO:0000256" key="1">
    <source>
        <dbReference type="SAM" id="SignalP"/>
    </source>
</evidence>
<dbReference type="Proteomes" id="UP000027466">
    <property type="component" value="Unassembled WGS sequence"/>
</dbReference>
<sequence length="116" mass="12840">MMRWWTLLIGAFLATNTAIAVGLDNRDGVRTATIEAAAANARFGGKFCGVTLADISEYKARVKARVGEPRNFESDWDRGWRREQETIVGYEKLGAENPPLFARDVGAACAELMKMQ</sequence>
<gene>
    <name evidence="2" type="ORF">BG61_26530</name>
</gene>
<comment type="caution">
    <text evidence="2">The sequence shown here is derived from an EMBL/GenBank/DDBJ whole genome shotgun (WGS) entry which is preliminary data.</text>
</comment>
<proteinExistence type="predicted"/>
<dbReference type="AlphaFoldDB" id="A0A069PHV0"/>
<name>A0A069PHV0_9BURK</name>
<feature type="signal peptide" evidence="1">
    <location>
        <begin position="1"/>
        <end position="20"/>
    </location>
</feature>
<evidence type="ECO:0000313" key="2">
    <source>
        <dbReference type="EMBL" id="KDR40298.1"/>
    </source>
</evidence>
<feature type="chain" id="PRO_5001667195" evidence="1">
    <location>
        <begin position="21"/>
        <end position="116"/>
    </location>
</feature>
<keyword evidence="1" id="KW-0732">Signal</keyword>
<accession>A0A069PHV0</accession>
<keyword evidence="3" id="KW-1185">Reference proteome</keyword>
<reference evidence="2 3" key="1">
    <citation type="submission" date="2014-03" db="EMBL/GenBank/DDBJ databases">
        <title>Draft Genome Sequences of Four Burkholderia Strains.</title>
        <authorList>
            <person name="Liu X.Y."/>
            <person name="Li C.X."/>
            <person name="Xu J.H."/>
        </authorList>
    </citation>
    <scope>NUCLEOTIDE SEQUENCE [LARGE SCALE GENOMIC DNA]</scope>
    <source>
        <strain evidence="2 3">DSM 50014</strain>
    </source>
</reference>
<evidence type="ECO:0000313" key="3">
    <source>
        <dbReference type="Proteomes" id="UP000027466"/>
    </source>
</evidence>
<dbReference type="EMBL" id="JFHC01000043">
    <property type="protein sequence ID" value="KDR40298.1"/>
    <property type="molecule type" value="Genomic_DNA"/>
</dbReference>
<protein>
    <submittedName>
        <fullName evidence="2">Uncharacterized protein</fullName>
    </submittedName>
</protein>